<reference key="2">
    <citation type="submission" date="2011-10" db="EMBL/GenBank/DDBJ databases">
        <title>The genome and transcriptome sequence of Clonorchis sinensis provide insights into the carcinogenic liver fluke.</title>
        <authorList>
            <person name="Wang X."/>
            <person name="Huang Y."/>
            <person name="Chen W."/>
            <person name="Liu H."/>
            <person name="Guo L."/>
            <person name="Chen Y."/>
            <person name="Luo F."/>
            <person name="Zhou W."/>
            <person name="Sun J."/>
            <person name="Mao Q."/>
            <person name="Liang P."/>
            <person name="Zhou C."/>
            <person name="Tian Y."/>
            <person name="Men J."/>
            <person name="Lv X."/>
            <person name="Huang L."/>
            <person name="Zhou J."/>
            <person name="Hu Y."/>
            <person name="Li R."/>
            <person name="Zhang F."/>
            <person name="Lei H."/>
            <person name="Li X."/>
            <person name="Hu X."/>
            <person name="Liang C."/>
            <person name="Xu J."/>
            <person name="Wu Z."/>
            <person name="Yu X."/>
        </authorList>
    </citation>
    <scope>NUCLEOTIDE SEQUENCE</scope>
    <source>
        <strain>Henan</strain>
    </source>
</reference>
<accession>G7YXN5</accession>
<keyword evidence="2" id="KW-1185">Reference proteome</keyword>
<dbReference type="EMBL" id="DF144982">
    <property type="protein sequence ID" value="GAA57715.1"/>
    <property type="molecule type" value="Genomic_DNA"/>
</dbReference>
<dbReference type="Proteomes" id="UP000008909">
    <property type="component" value="Unassembled WGS sequence"/>
</dbReference>
<gene>
    <name evidence="1" type="ORF">CLF_113116</name>
</gene>
<protein>
    <submittedName>
        <fullName evidence="1">Uncharacterized protein</fullName>
    </submittedName>
</protein>
<sequence>MLDYAEWDNYEVSLAHENCLHSYFDANVFQMVGFHIFIIDRVAAFRTPVDRTVAYNLNRSLELMLPFVGIGASGDGIFYNLRIRLIHLSSSLTGVCLNLSYFVIDINRCRPPRLPHSRYTIPMVMDTDLRQHRLDVYTTAAEQLDTVDKHPSKPNKGFGIGPAKHSGRELVQTWRRIAHYSNHGANFLTCSWFD</sequence>
<name>G7YXN5_CLOSI</name>
<evidence type="ECO:0000313" key="1">
    <source>
        <dbReference type="EMBL" id="GAA57715.1"/>
    </source>
</evidence>
<organism evidence="1 2">
    <name type="scientific">Clonorchis sinensis</name>
    <name type="common">Chinese liver fluke</name>
    <dbReference type="NCBI Taxonomy" id="79923"/>
    <lineage>
        <taxon>Eukaryota</taxon>
        <taxon>Metazoa</taxon>
        <taxon>Spiralia</taxon>
        <taxon>Lophotrochozoa</taxon>
        <taxon>Platyhelminthes</taxon>
        <taxon>Trematoda</taxon>
        <taxon>Digenea</taxon>
        <taxon>Opisthorchiida</taxon>
        <taxon>Opisthorchiata</taxon>
        <taxon>Opisthorchiidae</taxon>
        <taxon>Clonorchis</taxon>
    </lineage>
</organism>
<proteinExistence type="predicted"/>
<dbReference type="AlphaFoldDB" id="G7YXN5"/>
<reference evidence="1" key="1">
    <citation type="journal article" date="2011" name="Genome Biol.">
        <title>The draft genome of the carcinogenic human liver fluke Clonorchis sinensis.</title>
        <authorList>
            <person name="Wang X."/>
            <person name="Chen W."/>
            <person name="Huang Y."/>
            <person name="Sun J."/>
            <person name="Men J."/>
            <person name="Liu H."/>
            <person name="Luo F."/>
            <person name="Guo L."/>
            <person name="Lv X."/>
            <person name="Deng C."/>
            <person name="Zhou C."/>
            <person name="Fan Y."/>
            <person name="Li X."/>
            <person name="Huang L."/>
            <person name="Hu Y."/>
            <person name="Liang C."/>
            <person name="Hu X."/>
            <person name="Xu J."/>
            <person name="Yu X."/>
        </authorList>
    </citation>
    <scope>NUCLEOTIDE SEQUENCE [LARGE SCALE GENOMIC DNA]</scope>
    <source>
        <strain evidence="1">Henan</strain>
    </source>
</reference>
<evidence type="ECO:0000313" key="2">
    <source>
        <dbReference type="Proteomes" id="UP000008909"/>
    </source>
</evidence>